<dbReference type="AlphaFoldDB" id="A0A2I2L260"/>
<evidence type="ECO:0000313" key="4">
    <source>
        <dbReference type="Proteomes" id="UP000234331"/>
    </source>
</evidence>
<feature type="compositionally biased region" description="Gly residues" evidence="1">
    <location>
        <begin position="153"/>
        <end position="163"/>
    </location>
</feature>
<name>A0A2I2L260_9ACTN</name>
<feature type="transmembrane region" description="Helical" evidence="2">
    <location>
        <begin position="32"/>
        <end position="50"/>
    </location>
</feature>
<evidence type="ECO:0008006" key="5">
    <source>
        <dbReference type="Google" id="ProtNLM"/>
    </source>
</evidence>
<protein>
    <recommendedName>
        <fullName evidence="5">DUF2637 domain-containing protein</fullName>
    </recommendedName>
</protein>
<feature type="region of interest" description="Disordered" evidence="1">
    <location>
        <begin position="117"/>
        <end position="182"/>
    </location>
</feature>
<keyword evidence="2" id="KW-0812">Transmembrane</keyword>
<proteinExistence type="predicted"/>
<keyword evidence="4" id="KW-1185">Reference proteome</keyword>
<evidence type="ECO:0000256" key="2">
    <source>
        <dbReference type="SAM" id="Phobius"/>
    </source>
</evidence>
<gene>
    <name evidence="3" type="ORF">FRACA_90004</name>
</gene>
<keyword evidence="2" id="KW-1133">Transmembrane helix</keyword>
<evidence type="ECO:0000313" key="3">
    <source>
        <dbReference type="EMBL" id="SNQ52001.1"/>
    </source>
</evidence>
<reference evidence="3 4" key="1">
    <citation type="submission" date="2017-06" db="EMBL/GenBank/DDBJ databases">
        <authorList>
            <person name="Kim H.J."/>
            <person name="Triplett B.A."/>
        </authorList>
    </citation>
    <scope>NUCLEOTIDE SEQUENCE [LARGE SCALE GENOMIC DNA]</scope>
    <source>
        <strain evidence="3">FRACA_ARgP5</strain>
    </source>
</reference>
<keyword evidence="2" id="KW-0472">Membrane</keyword>
<evidence type="ECO:0000256" key="1">
    <source>
        <dbReference type="SAM" id="MobiDB-lite"/>
    </source>
</evidence>
<organism evidence="3 4">
    <name type="scientific">Frankia canadensis</name>
    <dbReference type="NCBI Taxonomy" id="1836972"/>
    <lineage>
        <taxon>Bacteria</taxon>
        <taxon>Bacillati</taxon>
        <taxon>Actinomycetota</taxon>
        <taxon>Actinomycetes</taxon>
        <taxon>Frankiales</taxon>
        <taxon>Frankiaceae</taxon>
        <taxon>Frankia</taxon>
    </lineage>
</organism>
<dbReference type="Proteomes" id="UP000234331">
    <property type="component" value="Unassembled WGS sequence"/>
</dbReference>
<dbReference type="EMBL" id="FZMO01000558">
    <property type="protein sequence ID" value="SNQ52001.1"/>
    <property type="molecule type" value="Genomic_DNA"/>
</dbReference>
<accession>A0A2I2L260</accession>
<sequence>MTVIMGGVVGLSFLFAFGNVWLLALRLGVPAYVAPLVAPSVDLSVVGLLLGIRHLSAHGARPEQLRPARRLLVFASMVTLALNVSEPIITAEYGKAAFDSVGCWLLIGWAHVGPPPASHARTRTGRAGHDGRTAQCSGGRGGTRGNRRPGQRGRPGSGYGAGTGERTLDIGGCRSGTATLRR</sequence>